<proteinExistence type="predicted"/>
<gene>
    <name evidence="1" type="ORF">K3G42_032039</name>
</gene>
<name>A0ACB8FL63_9SAUR</name>
<sequence>MCLTDRGSELTRISVVPAYCIMDELVKPSVPAGNTSQGSLASPTKLLRSVTTNLARKHPDFGLANALPPMRFSRAKARTTPAKPHLDKANQREPKVGEDPVQYFLDILQSHGQTTLLLGGQTDAFPDNSQHKRILQQALEEMPKSSFSVVQFPSDRLPLTSHLAADLRANLRTKLAGLLTVYAGPFGKGWCVEALKKTFENYGHIRSIRVVTETLKPHLCIQYEVLEAAQLAIENLDGAEVAGSRIKVQRPVTEMTLDCEAVLRQLETDVDNEGAIYVAGLEETHSEADLREQLGFVGDPKSVFWPRDPQSGRRRNYCFLRFPTVESASAALKIIQKQAARGGTLYSRGVLTPPHLHQWICQETQNSGWPTVPQLPYEVGHQPKEQLLALEQDLKSAMRAHDRRIKKLYGALPERALCIILLPGTDRVPVSLPGFGLLAVKDDSGPA</sequence>
<comment type="caution">
    <text evidence="1">The sequence shown here is derived from an EMBL/GenBank/DDBJ whole genome shotgun (WGS) entry which is preliminary data.</text>
</comment>
<organism evidence="1 2">
    <name type="scientific">Sphaerodactylus townsendi</name>
    <dbReference type="NCBI Taxonomy" id="933632"/>
    <lineage>
        <taxon>Eukaryota</taxon>
        <taxon>Metazoa</taxon>
        <taxon>Chordata</taxon>
        <taxon>Craniata</taxon>
        <taxon>Vertebrata</taxon>
        <taxon>Euteleostomi</taxon>
        <taxon>Lepidosauria</taxon>
        <taxon>Squamata</taxon>
        <taxon>Bifurcata</taxon>
        <taxon>Gekkota</taxon>
        <taxon>Sphaerodactylidae</taxon>
        <taxon>Sphaerodactylus</taxon>
    </lineage>
</organism>
<protein>
    <submittedName>
        <fullName evidence="1">Uncharacterized protein</fullName>
    </submittedName>
</protein>
<dbReference type="EMBL" id="CM037617">
    <property type="protein sequence ID" value="KAH8006123.1"/>
    <property type="molecule type" value="Genomic_DNA"/>
</dbReference>
<dbReference type="Proteomes" id="UP000827872">
    <property type="component" value="Linkage Group LG04"/>
</dbReference>
<accession>A0ACB8FL63</accession>
<evidence type="ECO:0000313" key="2">
    <source>
        <dbReference type="Proteomes" id="UP000827872"/>
    </source>
</evidence>
<keyword evidence="2" id="KW-1185">Reference proteome</keyword>
<evidence type="ECO:0000313" key="1">
    <source>
        <dbReference type="EMBL" id="KAH8006123.1"/>
    </source>
</evidence>
<reference evidence="1" key="1">
    <citation type="submission" date="2021-08" db="EMBL/GenBank/DDBJ databases">
        <title>The first chromosome-level gecko genome reveals the dynamic sex chromosomes of Neotropical dwarf geckos (Sphaerodactylidae: Sphaerodactylus).</title>
        <authorList>
            <person name="Pinto B.J."/>
            <person name="Keating S.E."/>
            <person name="Gamble T."/>
        </authorList>
    </citation>
    <scope>NUCLEOTIDE SEQUENCE</scope>
    <source>
        <strain evidence="1">TG3544</strain>
    </source>
</reference>